<dbReference type="Proteomes" id="UP000053789">
    <property type="component" value="Unassembled WGS sequence"/>
</dbReference>
<dbReference type="Pfam" id="PF04146">
    <property type="entry name" value="YTH"/>
    <property type="match status" value="1"/>
</dbReference>
<dbReference type="OrthoDB" id="306690at2759"/>
<keyword evidence="4" id="KW-1185">Reference proteome</keyword>
<feature type="region of interest" description="Disordered" evidence="1">
    <location>
        <begin position="47"/>
        <end position="72"/>
    </location>
</feature>
<evidence type="ECO:0000259" key="2">
    <source>
        <dbReference type="Pfam" id="PF04146"/>
    </source>
</evidence>
<feature type="domain" description="YTH" evidence="2">
    <location>
        <begin position="95"/>
        <end position="210"/>
    </location>
</feature>
<evidence type="ECO:0000256" key="1">
    <source>
        <dbReference type="SAM" id="MobiDB-lite"/>
    </source>
</evidence>
<dbReference type="Gene3D" id="3.10.590.10">
    <property type="entry name" value="ph1033 like domains"/>
    <property type="match status" value="1"/>
</dbReference>
<protein>
    <recommendedName>
        <fullName evidence="2">YTH domain-containing protein</fullName>
    </recommendedName>
</protein>
<dbReference type="InterPro" id="IPR007275">
    <property type="entry name" value="YTH_domain"/>
</dbReference>
<dbReference type="RefSeq" id="XP_016625568.1">
    <property type="nucleotide sequence ID" value="XM_016758319.1"/>
</dbReference>
<dbReference type="VEuPathDB" id="FungiDB:Z519_00562"/>
<dbReference type="AlphaFoldDB" id="A0A0D2IQ40"/>
<accession>A0A0D2IQ40</accession>
<dbReference type="GeneID" id="27693490"/>
<feature type="compositionally biased region" description="Polar residues" evidence="1">
    <location>
        <begin position="47"/>
        <end position="70"/>
    </location>
</feature>
<dbReference type="GO" id="GO:0003723">
    <property type="term" value="F:RNA binding"/>
    <property type="evidence" value="ECO:0007669"/>
    <property type="project" value="InterPro"/>
</dbReference>
<evidence type="ECO:0000313" key="3">
    <source>
        <dbReference type="EMBL" id="KIW98899.1"/>
    </source>
</evidence>
<dbReference type="HOGENOM" id="CLU_1189795_0_0_1"/>
<dbReference type="EMBL" id="KN846980">
    <property type="protein sequence ID" value="KIW98899.1"/>
    <property type="molecule type" value="Genomic_DNA"/>
</dbReference>
<sequence>MAPVSCSVTPQLESGFQISETSSSPSHGLEFPQMLRVELSAKQSLVDNTSDTGYRSPTTSPHAYGSSTPGKVTCEPDRQRIIWRASTNSQDSDVDSSKYLNIASLGHGTVETFQQRGWRNKPQAMEMGKSHRLCSYERGAWLPPRHMSDPPPQLERISAPCQIKWISREQTPFEQVRSIKNPWNEDMSVGRAKYVTLVHREAGAAVLKIWRRKIMQSQNNIPREASTEAWDLR</sequence>
<proteinExistence type="predicted"/>
<gene>
    <name evidence="3" type="ORF">Z519_00562</name>
</gene>
<reference evidence="3" key="1">
    <citation type="submission" date="2015-01" db="EMBL/GenBank/DDBJ databases">
        <title>The Genome Sequence of Cladophialophora bantiana CBS 173.52.</title>
        <authorList>
            <consortium name="The Broad Institute Genomics Platform"/>
            <person name="Cuomo C."/>
            <person name="de Hoog S."/>
            <person name="Gorbushina A."/>
            <person name="Stielow B."/>
            <person name="Teixiera M."/>
            <person name="Abouelleil A."/>
            <person name="Chapman S.B."/>
            <person name="Priest M."/>
            <person name="Young S.K."/>
            <person name="Wortman J."/>
            <person name="Nusbaum C."/>
            <person name="Birren B."/>
        </authorList>
    </citation>
    <scope>NUCLEOTIDE SEQUENCE [LARGE SCALE GENOMIC DNA]</scope>
    <source>
        <strain evidence="3">CBS 173.52</strain>
    </source>
</reference>
<organism evidence="3 4">
    <name type="scientific">Cladophialophora bantiana (strain ATCC 10958 / CBS 173.52 / CDC B-1940 / NIH 8579)</name>
    <name type="common">Xylohypha bantiana</name>
    <dbReference type="NCBI Taxonomy" id="1442370"/>
    <lineage>
        <taxon>Eukaryota</taxon>
        <taxon>Fungi</taxon>
        <taxon>Dikarya</taxon>
        <taxon>Ascomycota</taxon>
        <taxon>Pezizomycotina</taxon>
        <taxon>Eurotiomycetes</taxon>
        <taxon>Chaetothyriomycetidae</taxon>
        <taxon>Chaetothyriales</taxon>
        <taxon>Herpotrichiellaceae</taxon>
        <taxon>Cladophialophora</taxon>
    </lineage>
</organism>
<name>A0A0D2IQ40_CLAB1</name>
<evidence type="ECO:0000313" key="4">
    <source>
        <dbReference type="Proteomes" id="UP000053789"/>
    </source>
</evidence>